<accession>A0A0C1NJ48</accession>
<dbReference type="InterPro" id="IPR014795">
    <property type="entry name" value="TacA_1-like"/>
</dbReference>
<dbReference type="RefSeq" id="WP_038078960.1">
    <property type="nucleotide sequence ID" value="NZ_JHEG04000001.1"/>
</dbReference>
<evidence type="ECO:0000256" key="2">
    <source>
        <dbReference type="ARBA" id="ARBA00022649"/>
    </source>
</evidence>
<dbReference type="InterPro" id="IPR010985">
    <property type="entry name" value="Ribbon_hlx_hlx"/>
</dbReference>
<keyword evidence="4" id="KW-0238">DNA-binding</keyword>
<dbReference type="EMBL" id="JHEG04000001">
    <property type="protein sequence ID" value="KAF3888240.1"/>
    <property type="molecule type" value="Genomic_DNA"/>
</dbReference>
<keyword evidence="5" id="KW-0804">Transcription</keyword>
<keyword evidence="1" id="KW-0678">Repressor</keyword>
<evidence type="ECO:0000313" key="9">
    <source>
        <dbReference type="Proteomes" id="UP000029738"/>
    </source>
</evidence>
<sequence>MQPQSNPDIPTCAVNLRIRKDVRTLIDRAAKAQSKSRSDFMIDAARRAAEDTLLDQTFVRVDEETYQHFLNVLDSPPCNEGFERLMNVKKPWG</sequence>
<evidence type="ECO:0000256" key="1">
    <source>
        <dbReference type="ARBA" id="ARBA00022491"/>
    </source>
</evidence>
<dbReference type="OrthoDB" id="559702at2"/>
<dbReference type="PANTHER" id="PTHR35401:SF1">
    <property type="entry name" value="CYTOPLASMIC PROTEIN"/>
    <property type="match status" value="1"/>
</dbReference>
<comment type="caution">
    <text evidence="8">The sequence shown here is derived from an EMBL/GenBank/DDBJ whole genome shotgun (WGS) entry which is preliminary data.</text>
</comment>
<keyword evidence="3" id="KW-0805">Transcription regulation</keyword>
<evidence type="ECO:0000256" key="3">
    <source>
        <dbReference type="ARBA" id="ARBA00023015"/>
    </source>
</evidence>
<dbReference type="Gene3D" id="1.20.5.780">
    <property type="entry name" value="Single helix bin"/>
    <property type="match status" value="1"/>
</dbReference>
<dbReference type="EMBL" id="JHEG02000019">
    <property type="protein sequence ID" value="KIE12851.1"/>
    <property type="molecule type" value="Genomic_DNA"/>
</dbReference>
<reference evidence="8" key="1">
    <citation type="journal article" date="2015" name="Genome Announc.">
        <title>Draft Genome Sequence of Tolypothrix boutellei Strain VB521301.</title>
        <authorList>
            <person name="Chandrababunaidu M.M."/>
            <person name="Singh D."/>
            <person name="Sen D."/>
            <person name="Bhan S."/>
            <person name="Das S."/>
            <person name="Gupta A."/>
            <person name="Adhikary S.P."/>
            <person name="Tripathy S."/>
        </authorList>
    </citation>
    <scope>NUCLEOTIDE SEQUENCE</scope>
    <source>
        <strain evidence="8">VB521301</strain>
    </source>
</reference>
<proteinExistence type="inferred from homology"/>
<reference evidence="7" key="2">
    <citation type="submission" date="2019-11" db="EMBL/GenBank/DDBJ databases">
        <title>Improved Assembly of Tolypothrix boutellei genome.</title>
        <authorList>
            <person name="Sarangi A.N."/>
            <person name="Mukherjee M."/>
            <person name="Ghosh S."/>
            <person name="Singh D."/>
            <person name="Das A."/>
            <person name="Kant S."/>
            <person name="Prusty A."/>
            <person name="Tripathy S."/>
        </authorList>
    </citation>
    <scope>NUCLEOTIDE SEQUENCE</scope>
    <source>
        <strain evidence="7">VB521301</strain>
    </source>
</reference>
<gene>
    <name evidence="8" type="ORF">DA73_0205050</name>
    <name evidence="7" type="ORF">DA73_0400024170</name>
</gene>
<dbReference type="Pfam" id="PF08681">
    <property type="entry name" value="TacA1"/>
    <property type="match status" value="1"/>
</dbReference>
<evidence type="ECO:0000313" key="7">
    <source>
        <dbReference type="EMBL" id="KAF3888240.1"/>
    </source>
</evidence>
<dbReference type="GO" id="GO:0003677">
    <property type="term" value="F:DNA binding"/>
    <property type="evidence" value="ECO:0007669"/>
    <property type="project" value="UniProtKB-KW"/>
</dbReference>
<evidence type="ECO:0000313" key="8">
    <source>
        <dbReference type="EMBL" id="KIE12851.1"/>
    </source>
</evidence>
<dbReference type="SUPFAM" id="SSF47598">
    <property type="entry name" value="Ribbon-helix-helix"/>
    <property type="match status" value="1"/>
</dbReference>
<dbReference type="AlphaFoldDB" id="A0A0C1NJ48"/>
<dbReference type="Proteomes" id="UP000029738">
    <property type="component" value="Unassembled WGS sequence"/>
</dbReference>
<evidence type="ECO:0000256" key="4">
    <source>
        <dbReference type="ARBA" id="ARBA00023125"/>
    </source>
</evidence>
<dbReference type="PANTHER" id="PTHR35401">
    <property type="entry name" value="COPG FAMILY HELIX-TURN-HELIX PROTEIN-RELATED-RELATED"/>
    <property type="match status" value="1"/>
</dbReference>
<keyword evidence="9" id="KW-1185">Reference proteome</keyword>
<organism evidence="8">
    <name type="scientific">Tolypothrix bouteillei VB521301</name>
    <dbReference type="NCBI Taxonomy" id="1479485"/>
    <lineage>
        <taxon>Bacteria</taxon>
        <taxon>Bacillati</taxon>
        <taxon>Cyanobacteriota</taxon>
        <taxon>Cyanophyceae</taxon>
        <taxon>Nostocales</taxon>
        <taxon>Tolypothrichaceae</taxon>
        <taxon>Tolypothrix</taxon>
    </lineage>
</organism>
<keyword evidence="2" id="KW-1277">Toxin-antitoxin system</keyword>
<evidence type="ECO:0000256" key="5">
    <source>
        <dbReference type="ARBA" id="ARBA00023163"/>
    </source>
</evidence>
<dbReference type="GO" id="GO:0006355">
    <property type="term" value="P:regulation of DNA-templated transcription"/>
    <property type="evidence" value="ECO:0007669"/>
    <property type="project" value="InterPro"/>
</dbReference>
<comment type="similarity">
    <text evidence="6">Belongs to the TacA antitoxin family.</text>
</comment>
<name>A0A0C1NJ48_9CYAN</name>
<dbReference type="STRING" id="1479485.DA73_0205050"/>
<protein>
    <submittedName>
        <fullName evidence="7">DUF1778 domain-containing protein</fullName>
    </submittedName>
</protein>
<evidence type="ECO:0000256" key="6">
    <source>
        <dbReference type="ARBA" id="ARBA00049988"/>
    </source>
</evidence>